<keyword evidence="10" id="KW-1185">Reference proteome</keyword>
<keyword evidence="6" id="KW-0560">Oxidoreductase</keyword>
<dbReference type="AlphaFoldDB" id="A0A2J6R3D5"/>
<protein>
    <submittedName>
        <fullName evidence="9">Cyclopentanone monooxygenase</fullName>
    </submittedName>
</protein>
<evidence type="ECO:0000256" key="1">
    <source>
        <dbReference type="ARBA" id="ARBA00001974"/>
    </source>
</evidence>
<evidence type="ECO:0000259" key="8">
    <source>
        <dbReference type="Pfam" id="PF07992"/>
    </source>
</evidence>
<dbReference type="InterPro" id="IPR050775">
    <property type="entry name" value="FAD-binding_Monooxygenases"/>
</dbReference>
<dbReference type="PANTHER" id="PTHR43098:SF3">
    <property type="entry name" value="L-ORNITHINE N(5)-MONOOXYGENASE-RELATED"/>
    <property type="match status" value="1"/>
</dbReference>
<dbReference type="Pfam" id="PF07992">
    <property type="entry name" value="Pyr_redox_2"/>
    <property type="match status" value="1"/>
</dbReference>
<feature type="domain" description="FAD/NAD(P)-binding" evidence="8">
    <location>
        <begin position="11"/>
        <end position="228"/>
    </location>
</feature>
<evidence type="ECO:0000256" key="7">
    <source>
        <dbReference type="ARBA" id="ARBA00023033"/>
    </source>
</evidence>
<keyword evidence="5" id="KW-0521">NADP</keyword>
<gene>
    <name evidence="9" type="ORF">L207DRAFT_558054</name>
</gene>
<dbReference type="PRINTS" id="PR00411">
    <property type="entry name" value="PNDRDTASEI"/>
</dbReference>
<organism evidence="9 10">
    <name type="scientific">Hyaloscypha variabilis (strain UAMH 11265 / GT02V1 / F)</name>
    <name type="common">Meliniomyces variabilis</name>
    <dbReference type="NCBI Taxonomy" id="1149755"/>
    <lineage>
        <taxon>Eukaryota</taxon>
        <taxon>Fungi</taxon>
        <taxon>Dikarya</taxon>
        <taxon>Ascomycota</taxon>
        <taxon>Pezizomycotina</taxon>
        <taxon>Leotiomycetes</taxon>
        <taxon>Helotiales</taxon>
        <taxon>Hyaloscyphaceae</taxon>
        <taxon>Hyaloscypha</taxon>
        <taxon>Hyaloscypha variabilis</taxon>
    </lineage>
</organism>
<evidence type="ECO:0000256" key="2">
    <source>
        <dbReference type="ARBA" id="ARBA00010139"/>
    </source>
</evidence>
<evidence type="ECO:0000256" key="4">
    <source>
        <dbReference type="ARBA" id="ARBA00022827"/>
    </source>
</evidence>
<keyword evidence="4" id="KW-0274">FAD</keyword>
<dbReference type="Gene3D" id="3.50.50.60">
    <property type="entry name" value="FAD/NAD(P)-binding domain"/>
    <property type="match status" value="2"/>
</dbReference>
<sequence>MGSAEPLGELDVLIIGAGFGGCYSLYKLRQIGLNVHVFDAGSYLGGVWHWNTYPGARVDSEIPYYQFSMPEVWRKWNWSERFPSGEELRAYFKHVDEALDLSKDITYSANVVDVKYDESATRWIVTTENGHKAVCKYLICATGSSFKPYYPDFKNLNKFQGQLIHSTRWPAVANTKNARVAIIGSGATAVQCTQEIAKEARHLTVYIRTASISLPMFQRSMSELEQRVSKSSYRSMFAYCRKSKSGLGYDTQPGSVYDLTEQEREELWEELWSRGGFNFNQANYRDFLVDEKANRLMYEFWAKKTRPRLKNPLKSAFLVPQEAPFAFGTKRSSLEQDYYECLDKDNVDVVDLKANPIQEFTEKGIICQDGVVREFDTVVMATGFDAMTGSLTNMNIRGRDGLTFQQRWKDGVFTHLGLCSSGCPNLFMIYGPQAPTAFTNGPVFIESQVDILVDLIKKLRSEGIKSIEGKRSAEEQWKQAIQDANDQTLMPLTDSWYMGANIPGKKREQLNYLGGIANYERECRTALETLEGFIVVYESDKQSNGCAK</sequence>
<evidence type="ECO:0000313" key="10">
    <source>
        <dbReference type="Proteomes" id="UP000235786"/>
    </source>
</evidence>
<dbReference type="Proteomes" id="UP000235786">
    <property type="component" value="Unassembled WGS sequence"/>
</dbReference>
<dbReference type="PANTHER" id="PTHR43098">
    <property type="entry name" value="L-ORNITHINE N(5)-MONOOXYGENASE-RELATED"/>
    <property type="match status" value="1"/>
</dbReference>
<comment type="similarity">
    <text evidence="2">Belongs to the FAD-binding monooxygenase family.</text>
</comment>
<accession>A0A2J6R3D5</accession>
<evidence type="ECO:0000256" key="3">
    <source>
        <dbReference type="ARBA" id="ARBA00022630"/>
    </source>
</evidence>
<keyword evidence="3" id="KW-0285">Flavoprotein</keyword>
<dbReference type="OrthoDB" id="66881at2759"/>
<evidence type="ECO:0000256" key="5">
    <source>
        <dbReference type="ARBA" id="ARBA00022857"/>
    </source>
</evidence>
<dbReference type="InterPro" id="IPR036188">
    <property type="entry name" value="FAD/NAD-bd_sf"/>
</dbReference>
<evidence type="ECO:0000313" key="9">
    <source>
        <dbReference type="EMBL" id="PMD33040.1"/>
    </source>
</evidence>
<proteinExistence type="inferred from homology"/>
<comment type="cofactor">
    <cofactor evidence="1">
        <name>FAD</name>
        <dbReference type="ChEBI" id="CHEBI:57692"/>
    </cofactor>
</comment>
<dbReference type="SUPFAM" id="SSF51905">
    <property type="entry name" value="FAD/NAD(P)-binding domain"/>
    <property type="match status" value="1"/>
</dbReference>
<name>A0A2J6R3D5_HYAVF</name>
<evidence type="ECO:0000256" key="6">
    <source>
        <dbReference type="ARBA" id="ARBA00023002"/>
    </source>
</evidence>
<reference evidence="9 10" key="1">
    <citation type="submission" date="2016-04" db="EMBL/GenBank/DDBJ databases">
        <title>A degradative enzymes factory behind the ericoid mycorrhizal symbiosis.</title>
        <authorList>
            <consortium name="DOE Joint Genome Institute"/>
            <person name="Martino E."/>
            <person name="Morin E."/>
            <person name="Grelet G."/>
            <person name="Kuo A."/>
            <person name="Kohler A."/>
            <person name="Daghino S."/>
            <person name="Barry K."/>
            <person name="Choi C."/>
            <person name="Cichocki N."/>
            <person name="Clum A."/>
            <person name="Copeland A."/>
            <person name="Hainaut M."/>
            <person name="Haridas S."/>
            <person name="Labutti K."/>
            <person name="Lindquist E."/>
            <person name="Lipzen A."/>
            <person name="Khouja H.-R."/>
            <person name="Murat C."/>
            <person name="Ohm R."/>
            <person name="Olson A."/>
            <person name="Spatafora J."/>
            <person name="Veneault-Fourrey C."/>
            <person name="Henrissat B."/>
            <person name="Grigoriev I."/>
            <person name="Martin F."/>
            <person name="Perotto S."/>
        </authorList>
    </citation>
    <scope>NUCLEOTIDE SEQUENCE [LARGE SCALE GENOMIC DNA]</scope>
    <source>
        <strain evidence="9 10">F</strain>
    </source>
</reference>
<dbReference type="EMBL" id="KZ613957">
    <property type="protein sequence ID" value="PMD33040.1"/>
    <property type="molecule type" value="Genomic_DNA"/>
</dbReference>
<keyword evidence="7 9" id="KW-0503">Monooxygenase</keyword>
<dbReference type="GO" id="GO:0004497">
    <property type="term" value="F:monooxygenase activity"/>
    <property type="evidence" value="ECO:0007669"/>
    <property type="project" value="UniProtKB-KW"/>
</dbReference>
<dbReference type="InterPro" id="IPR023753">
    <property type="entry name" value="FAD/NAD-binding_dom"/>
</dbReference>